<sequence>MQVPRSHAMEEARKEGRKQEERSIRKKKQGLGMKLIVVTSPLRQGAESFAELGSLSWLNALISWLWPSFNRAVMDFVHEDLMPRLRDALPSMLRVPQGSADPDQFEEYQEMAHGSDQMSKIESVLRFFFFLFFDGDSFFGNMIIHVDDFYGLGEGM</sequence>
<dbReference type="Proteomes" id="UP000186817">
    <property type="component" value="Unassembled WGS sequence"/>
</dbReference>
<name>A0A1Q9DBW3_SYMMI</name>
<organism evidence="2 3">
    <name type="scientific">Symbiodinium microadriaticum</name>
    <name type="common">Dinoflagellate</name>
    <name type="synonym">Zooxanthella microadriatica</name>
    <dbReference type="NCBI Taxonomy" id="2951"/>
    <lineage>
        <taxon>Eukaryota</taxon>
        <taxon>Sar</taxon>
        <taxon>Alveolata</taxon>
        <taxon>Dinophyceae</taxon>
        <taxon>Suessiales</taxon>
        <taxon>Symbiodiniaceae</taxon>
        <taxon>Symbiodinium</taxon>
    </lineage>
</organism>
<accession>A0A1Q9DBW3</accession>
<reference evidence="2 3" key="1">
    <citation type="submission" date="2016-02" db="EMBL/GenBank/DDBJ databases">
        <title>Genome analysis of coral dinoflagellate symbionts highlights evolutionary adaptations to a symbiotic lifestyle.</title>
        <authorList>
            <person name="Aranda M."/>
            <person name="Li Y."/>
            <person name="Liew Y.J."/>
            <person name="Baumgarten S."/>
            <person name="Simakov O."/>
            <person name="Wilson M."/>
            <person name="Piel J."/>
            <person name="Ashoor H."/>
            <person name="Bougouffa S."/>
            <person name="Bajic V.B."/>
            <person name="Ryu T."/>
            <person name="Ravasi T."/>
            <person name="Bayer T."/>
            <person name="Micklem G."/>
            <person name="Kim H."/>
            <person name="Bhak J."/>
            <person name="Lajeunesse T.C."/>
            <person name="Voolstra C.R."/>
        </authorList>
    </citation>
    <scope>NUCLEOTIDE SEQUENCE [LARGE SCALE GENOMIC DNA]</scope>
    <source>
        <strain evidence="2 3">CCMP2467</strain>
    </source>
</reference>
<feature type="compositionally biased region" description="Basic and acidic residues" evidence="1">
    <location>
        <begin position="7"/>
        <end position="23"/>
    </location>
</feature>
<dbReference type="EMBL" id="LSRX01000608">
    <property type="protein sequence ID" value="OLP92733.1"/>
    <property type="molecule type" value="Genomic_DNA"/>
</dbReference>
<evidence type="ECO:0000313" key="2">
    <source>
        <dbReference type="EMBL" id="OLP92733.1"/>
    </source>
</evidence>
<gene>
    <name evidence="2" type="ORF">AK812_SmicGene25408</name>
</gene>
<evidence type="ECO:0000256" key="1">
    <source>
        <dbReference type="SAM" id="MobiDB-lite"/>
    </source>
</evidence>
<proteinExistence type="predicted"/>
<protein>
    <submittedName>
        <fullName evidence="2">Uncharacterized protein</fullName>
    </submittedName>
</protein>
<comment type="caution">
    <text evidence="2">The sequence shown here is derived from an EMBL/GenBank/DDBJ whole genome shotgun (WGS) entry which is preliminary data.</text>
</comment>
<evidence type="ECO:0000313" key="3">
    <source>
        <dbReference type="Proteomes" id="UP000186817"/>
    </source>
</evidence>
<dbReference type="AlphaFoldDB" id="A0A1Q9DBW3"/>
<feature type="region of interest" description="Disordered" evidence="1">
    <location>
        <begin position="1"/>
        <end position="26"/>
    </location>
</feature>
<keyword evidence="3" id="KW-1185">Reference proteome</keyword>